<evidence type="ECO:0000313" key="3">
    <source>
        <dbReference type="Proteomes" id="UP000501053"/>
    </source>
</evidence>
<dbReference type="AlphaFoldDB" id="A0A6F8STN8"/>
<accession>A0A6F8STN8</accession>
<dbReference type="EMBL" id="AP022869">
    <property type="protein sequence ID" value="BCB70108.1"/>
    <property type="molecule type" value="Genomic_DNA"/>
</dbReference>
<keyword evidence="3" id="KW-1185">Reference proteome</keyword>
<organism evidence="1 4">
    <name type="scientific">Vreelandella aquamarina</name>
    <dbReference type="NCBI Taxonomy" id="77097"/>
    <lineage>
        <taxon>Bacteria</taxon>
        <taxon>Pseudomonadati</taxon>
        <taxon>Pseudomonadota</taxon>
        <taxon>Gammaproteobacteria</taxon>
        <taxon>Oceanospirillales</taxon>
        <taxon>Halomonadaceae</taxon>
        <taxon>Vreelandella</taxon>
    </lineage>
</organism>
<proteinExistence type="predicted"/>
<reference evidence="2 3" key="2">
    <citation type="submission" date="2020-03" db="EMBL/GenBank/DDBJ databases">
        <title>Complete Genome Sequence of Halomonas meridiana strain Eplume2, isolated from hydrothermal-plume in the north east Pacific Ocean.</title>
        <authorList>
            <person name="Kurihara Y."/>
            <person name="Kawai S."/>
            <person name="Sakai A."/>
            <person name="Galipon J."/>
            <person name="Arakawa K."/>
        </authorList>
    </citation>
    <scope>NUCLEOTIDE SEQUENCE [LARGE SCALE GENOMIC DNA]</scope>
    <source>
        <strain evidence="2 3">Eplume2</strain>
    </source>
</reference>
<protein>
    <submittedName>
        <fullName evidence="1">Uncharacterized protein</fullName>
    </submittedName>
</protein>
<dbReference type="Proteomes" id="UP000501053">
    <property type="component" value="Chromosome"/>
</dbReference>
<evidence type="ECO:0000313" key="4">
    <source>
        <dbReference type="Proteomes" id="UP000503197"/>
    </source>
</evidence>
<name>A0A6F8STN8_9GAMM</name>
<evidence type="ECO:0000313" key="1">
    <source>
        <dbReference type="EMBL" id="BCA91785.1"/>
    </source>
</evidence>
<dbReference type="Proteomes" id="UP000503197">
    <property type="component" value="Chromosome"/>
</dbReference>
<dbReference type="EMBL" id="AP022821">
    <property type="protein sequence ID" value="BCA91785.1"/>
    <property type="molecule type" value="Genomic_DNA"/>
</dbReference>
<gene>
    <name evidence="2" type="ORF">HMEPL2_04590</name>
    <name evidence="1" type="ORF">HMSLTHF_15600</name>
</gene>
<reference evidence="1 4" key="1">
    <citation type="submission" date="2020-02" db="EMBL/GenBank/DDBJ databases">
        <title>Complete Genome Sequence of Halomonas meridiana strain BAA-801, Isolated from Deep Sea Thermal Vent.</title>
        <authorList>
            <person name="Takahashi Y."/>
            <person name="Takahashi H."/>
            <person name="Galipon J."/>
            <person name="Arakawa K."/>
        </authorList>
    </citation>
    <scope>NUCLEOTIDE SEQUENCE [LARGE SCALE GENOMIC DNA]</scope>
    <source>
        <strain evidence="1 4">Slthf1</strain>
    </source>
</reference>
<sequence length="62" mass="6634">MALLAAELLLDDAVLAVLLSGTLMICPTRNAVGEVPWLALWIRPVVVLKCLAIPEKVSPGRI</sequence>
<evidence type="ECO:0000313" key="2">
    <source>
        <dbReference type="EMBL" id="BCB70108.1"/>
    </source>
</evidence>